<keyword evidence="1" id="KW-0732">Signal</keyword>
<name>A0A437PD15_9HYPH</name>
<dbReference type="EMBL" id="SACP01000004">
    <property type="protein sequence ID" value="RVU20151.1"/>
    <property type="molecule type" value="Genomic_DNA"/>
</dbReference>
<dbReference type="Gene3D" id="2.40.128.110">
    <property type="entry name" value="Lipid/polyisoprenoid-binding, YceI-like"/>
    <property type="match status" value="1"/>
</dbReference>
<dbReference type="PANTHER" id="PTHR34406:SF1">
    <property type="entry name" value="PROTEIN YCEI"/>
    <property type="match status" value="1"/>
</dbReference>
<gene>
    <name evidence="3" type="ORF">EOE48_05950</name>
</gene>
<dbReference type="InterPro" id="IPR036761">
    <property type="entry name" value="TTHA0802/YceI-like_sf"/>
</dbReference>
<proteinExistence type="predicted"/>
<dbReference type="SUPFAM" id="SSF101874">
    <property type="entry name" value="YceI-like"/>
    <property type="match status" value="1"/>
</dbReference>
<evidence type="ECO:0000256" key="1">
    <source>
        <dbReference type="SAM" id="SignalP"/>
    </source>
</evidence>
<feature type="signal peptide" evidence="1">
    <location>
        <begin position="1"/>
        <end position="26"/>
    </location>
</feature>
<dbReference type="PANTHER" id="PTHR34406">
    <property type="entry name" value="PROTEIN YCEI"/>
    <property type="match status" value="1"/>
</dbReference>
<protein>
    <submittedName>
        <fullName evidence="3">YceI family protein</fullName>
    </submittedName>
</protein>
<dbReference type="RefSeq" id="WP_127727870.1">
    <property type="nucleotide sequence ID" value="NZ_SACP01000004.1"/>
</dbReference>
<dbReference type="SMART" id="SM00867">
    <property type="entry name" value="YceI"/>
    <property type="match status" value="1"/>
</dbReference>
<dbReference type="Pfam" id="PF04264">
    <property type="entry name" value="YceI"/>
    <property type="match status" value="1"/>
</dbReference>
<evidence type="ECO:0000259" key="2">
    <source>
        <dbReference type="SMART" id="SM00867"/>
    </source>
</evidence>
<reference evidence="3 4" key="1">
    <citation type="submission" date="2019-01" db="EMBL/GenBank/DDBJ databases">
        <authorList>
            <person name="Chen W.-M."/>
        </authorList>
    </citation>
    <scope>NUCLEOTIDE SEQUENCE [LARGE SCALE GENOMIC DNA]</scope>
    <source>
        <strain evidence="3 4">TER-1</strain>
    </source>
</reference>
<accession>A0A437PD15</accession>
<dbReference type="Proteomes" id="UP000286997">
    <property type="component" value="Unassembled WGS sequence"/>
</dbReference>
<feature type="domain" description="Lipid/polyisoprenoid-binding YceI-like" evidence="2">
    <location>
        <begin position="45"/>
        <end position="209"/>
    </location>
</feature>
<sequence length="212" mass="22406">MKRATLRLSRAALCLAGLWAAAPAPAQTAPPAGPSADPTQVRPGRYVLDPAHGTITWSLSHFGFSVFYGQFTAVAATLTLDPKAPAASRLAAEVAVSEIGGVGEALSQRLREPDFFDSTRFPKASFSSTQVEPTGPTTARVTGDLTLKGVTKPVVLDVTFTLAGPHPLDHRYTVGFEGRTVLKRSEFGVSAYAPQLGDEVTLRLAGEFKAEP</sequence>
<keyword evidence="4" id="KW-1185">Reference proteome</keyword>
<feature type="chain" id="PRO_5019217302" evidence="1">
    <location>
        <begin position="27"/>
        <end position="212"/>
    </location>
</feature>
<dbReference type="InterPro" id="IPR007372">
    <property type="entry name" value="Lipid/polyisoprenoid-bd_YceI"/>
</dbReference>
<evidence type="ECO:0000313" key="4">
    <source>
        <dbReference type="Proteomes" id="UP000286997"/>
    </source>
</evidence>
<comment type="caution">
    <text evidence="3">The sequence shown here is derived from an EMBL/GenBank/DDBJ whole genome shotgun (WGS) entry which is preliminary data.</text>
</comment>
<dbReference type="AlphaFoldDB" id="A0A437PD15"/>
<evidence type="ECO:0000313" key="3">
    <source>
        <dbReference type="EMBL" id="RVU20151.1"/>
    </source>
</evidence>
<dbReference type="OrthoDB" id="9811006at2"/>
<organism evidence="3 4">
    <name type="scientific">Methylobacterium oryzihabitans</name>
    <dbReference type="NCBI Taxonomy" id="2499852"/>
    <lineage>
        <taxon>Bacteria</taxon>
        <taxon>Pseudomonadati</taxon>
        <taxon>Pseudomonadota</taxon>
        <taxon>Alphaproteobacteria</taxon>
        <taxon>Hyphomicrobiales</taxon>
        <taxon>Methylobacteriaceae</taxon>
        <taxon>Methylobacterium</taxon>
    </lineage>
</organism>